<organism evidence="1 2">
    <name type="scientific">Stephania japonica</name>
    <dbReference type="NCBI Taxonomy" id="461633"/>
    <lineage>
        <taxon>Eukaryota</taxon>
        <taxon>Viridiplantae</taxon>
        <taxon>Streptophyta</taxon>
        <taxon>Embryophyta</taxon>
        <taxon>Tracheophyta</taxon>
        <taxon>Spermatophyta</taxon>
        <taxon>Magnoliopsida</taxon>
        <taxon>Ranunculales</taxon>
        <taxon>Menispermaceae</taxon>
        <taxon>Menispermoideae</taxon>
        <taxon>Cissampelideae</taxon>
        <taxon>Stephania</taxon>
    </lineage>
</organism>
<dbReference type="Proteomes" id="UP001417504">
    <property type="component" value="Unassembled WGS sequence"/>
</dbReference>
<proteinExistence type="predicted"/>
<dbReference type="AlphaFoldDB" id="A0AAP0K8C4"/>
<sequence length="130" mass="14074">MAKSCKVATRGARATQSCRFATIERGDDTLSPSLSSQPFFFLTGESITGVTNECDHRRKKKVVDAACLSSTPDLDGGKGEIEGKLGFWERSGAYLAVGFRGVNCEMWCWFSSGGFGPLVADLWMNSIFSA</sequence>
<evidence type="ECO:0000313" key="1">
    <source>
        <dbReference type="EMBL" id="KAK9146582.1"/>
    </source>
</evidence>
<accession>A0AAP0K8C4</accession>
<evidence type="ECO:0000313" key="2">
    <source>
        <dbReference type="Proteomes" id="UP001417504"/>
    </source>
</evidence>
<reference evidence="1 2" key="1">
    <citation type="submission" date="2024-01" db="EMBL/GenBank/DDBJ databases">
        <title>Genome assemblies of Stephania.</title>
        <authorList>
            <person name="Yang L."/>
        </authorList>
    </citation>
    <scope>NUCLEOTIDE SEQUENCE [LARGE SCALE GENOMIC DNA]</scope>
    <source>
        <strain evidence="1">QJT</strain>
        <tissue evidence="1">Leaf</tissue>
    </source>
</reference>
<name>A0AAP0K8C4_9MAGN</name>
<dbReference type="EMBL" id="JBBNAE010000002">
    <property type="protein sequence ID" value="KAK9146582.1"/>
    <property type="molecule type" value="Genomic_DNA"/>
</dbReference>
<comment type="caution">
    <text evidence="1">The sequence shown here is derived from an EMBL/GenBank/DDBJ whole genome shotgun (WGS) entry which is preliminary data.</text>
</comment>
<protein>
    <submittedName>
        <fullName evidence="1">Uncharacterized protein</fullName>
    </submittedName>
</protein>
<gene>
    <name evidence="1" type="ORF">Sjap_006485</name>
</gene>
<keyword evidence="2" id="KW-1185">Reference proteome</keyword>